<dbReference type="NCBIfam" id="TIGR01409">
    <property type="entry name" value="TAT_signal_seq"/>
    <property type="match status" value="1"/>
</dbReference>
<organism evidence="5 6">
    <name type="scientific">Natronorubrum thiooxidans</name>
    <dbReference type="NCBI Taxonomy" id="308853"/>
    <lineage>
        <taxon>Archaea</taxon>
        <taxon>Methanobacteriati</taxon>
        <taxon>Methanobacteriota</taxon>
        <taxon>Stenosarchaea group</taxon>
        <taxon>Halobacteria</taxon>
        <taxon>Halobacteriales</taxon>
        <taxon>Natrialbaceae</taxon>
        <taxon>Natronorubrum</taxon>
    </lineage>
</organism>
<comment type="similarity">
    <text evidence="1">Belongs to the bacterial solute-binding protein 1 family.</text>
</comment>
<keyword evidence="3" id="KW-0732">Signal</keyword>
<evidence type="ECO:0000313" key="6">
    <source>
        <dbReference type="Proteomes" id="UP000185936"/>
    </source>
</evidence>
<dbReference type="PROSITE" id="PS51318">
    <property type="entry name" value="TAT"/>
    <property type="match status" value="1"/>
</dbReference>
<evidence type="ECO:0000256" key="4">
    <source>
        <dbReference type="SAM" id="MobiDB-lite"/>
    </source>
</evidence>
<dbReference type="Gene3D" id="3.40.190.10">
    <property type="entry name" value="Periplasmic binding protein-like II"/>
    <property type="match status" value="2"/>
</dbReference>
<dbReference type="AlphaFoldDB" id="A0A1N7CEI8"/>
<dbReference type="PANTHER" id="PTHR43649">
    <property type="entry name" value="ARABINOSE-BINDING PROTEIN-RELATED"/>
    <property type="match status" value="1"/>
</dbReference>
<dbReference type="OrthoDB" id="328108at2157"/>
<name>A0A1N7CEI8_9EURY</name>
<dbReference type="RefSeq" id="WP_076607404.1">
    <property type="nucleotide sequence ID" value="NZ_FTNR01000001.1"/>
</dbReference>
<dbReference type="PANTHER" id="PTHR43649:SF34">
    <property type="entry name" value="ABC TRANSPORTER PERIPLASMIC-BINDING PROTEIN YCJN-RELATED"/>
    <property type="match status" value="1"/>
</dbReference>
<dbReference type="Pfam" id="PF01547">
    <property type="entry name" value="SBP_bac_1"/>
    <property type="match status" value="1"/>
</dbReference>
<proteinExistence type="inferred from homology"/>
<evidence type="ECO:0000313" key="5">
    <source>
        <dbReference type="EMBL" id="SIR62028.1"/>
    </source>
</evidence>
<dbReference type="InterPro" id="IPR006059">
    <property type="entry name" value="SBP"/>
</dbReference>
<dbReference type="InterPro" id="IPR019546">
    <property type="entry name" value="TAT_signal_bac_arc"/>
</dbReference>
<dbReference type="EMBL" id="FTNR01000001">
    <property type="protein sequence ID" value="SIR62028.1"/>
    <property type="molecule type" value="Genomic_DNA"/>
</dbReference>
<feature type="region of interest" description="Disordered" evidence="4">
    <location>
        <begin position="466"/>
        <end position="488"/>
    </location>
</feature>
<keyword evidence="6" id="KW-1185">Reference proteome</keyword>
<dbReference type="STRING" id="308853.SAMN05421752_101302"/>
<keyword evidence="2" id="KW-0813">Transport</keyword>
<accession>A0A1N7CEI8</accession>
<evidence type="ECO:0000256" key="1">
    <source>
        <dbReference type="ARBA" id="ARBA00008520"/>
    </source>
</evidence>
<evidence type="ECO:0000256" key="2">
    <source>
        <dbReference type="ARBA" id="ARBA00022448"/>
    </source>
</evidence>
<gene>
    <name evidence="5" type="ORF">SAMN05421752_101302</name>
</gene>
<protein>
    <submittedName>
        <fullName evidence="5">Carbohydrate ABC transporter substrate-binding protein, CUT1 family</fullName>
    </submittedName>
</protein>
<dbReference type="Proteomes" id="UP000185936">
    <property type="component" value="Unassembled WGS sequence"/>
</dbReference>
<dbReference type="InterPro" id="IPR050490">
    <property type="entry name" value="Bact_solute-bd_prot1"/>
</dbReference>
<evidence type="ECO:0000256" key="3">
    <source>
        <dbReference type="ARBA" id="ARBA00022729"/>
    </source>
</evidence>
<sequence>MSERYSQANENNNSSVSRRTFVKAAGAGGAAVGLAGCIYGDSTSEDAVVWGIDPNADEAVGDEIIDLLEENGADGIDIRLQPGDEDTDDRRDSYTNLLQAEETQPDLFLMDNGWVNVFIQRGHIANLSEELDDEDLSLVEDEYFESFTQTARDPETGDLYGVPIFPDYPTMQYRKDYAREAGYDDDDFEEWATEPMTWQEWAELTEEIVEASDAEYGLATQWDQYEGTSCCTWNEVMSSFGGAYFGGREDLFGPIGERDVTVDEPEFIEGLQMMRTFVADEADEHTLEDEYPLGLATSDITSWTEEDAREAILSGEAVMQRNWPYAINTNLESDEGDDLTVDDYGAMPMPYAVTEDEAAQPGTGGSTSALGGWHIVLNPNSQNKEEALEVIRATMTDEFNLGMFDLYGWVPPKPALFDTEDAESVEPMGNYMQTLRVAGENAMPRPVTTVWPDQSSLISEEVNLAVAGDKSPEDAAADLQDGLEATEE</sequence>
<dbReference type="InterPro" id="IPR006311">
    <property type="entry name" value="TAT_signal"/>
</dbReference>
<reference evidence="6" key="1">
    <citation type="submission" date="2017-01" db="EMBL/GenBank/DDBJ databases">
        <authorList>
            <person name="Varghese N."/>
            <person name="Submissions S."/>
        </authorList>
    </citation>
    <scope>NUCLEOTIDE SEQUENCE [LARGE SCALE GENOMIC DNA]</scope>
    <source>
        <strain evidence="6">type strain: HArc-</strain>
    </source>
</reference>
<dbReference type="SUPFAM" id="SSF53850">
    <property type="entry name" value="Periplasmic binding protein-like II"/>
    <property type="match status" value="1"/>
</dbReference>